<proteinExistence type="predicted"/>
<organism evidence="1 2">
    <name type="scientific">Discina gigas</name>
    <dbReference type="NCBI Taxonomy" id="1032678"/>
    <lineage>
        <taxon>Eukaryota</taxon>
        <taxon>Fungi</taxon>
        <taxon>Dikarya</taxon>
        <taxon>Ascomycota</taxon>
        <taxon>Pezizomycotina</taxon>
        <taxon>Pezizomycetes</taxon>
        <taxon>Pezizales</taxon>
        <taxon>Discinaceae</taxon>
        <taxon>Discina</taxon>
    </lineage>
</organism>
<sequence length="109" mass="11996">MPHFSNQEYLKLEALLEDIRWKQGLVMRKLEWIMATLDEVLADVTEEGTKLDSLSAFIAGLKQQIADALAGVTLPPPVQQKIDAVFAGVETNKGKVQAAFDDVLKAGQE</sequence>
<name>A0ABR3G397_9PEZI</name>
<evidence type="ECO:0000313" key="1">
    <source>
        <dbReference type="EMBL" id="KAL0630333.1"/>
    </source>
</evidence>
<accession>A0ABR3G397</accession>
<dbReference type="EMBL" id="JBBBZM010000791">
    <property type="protein sequence ID" value="KAL0630333.1"/>
    <property type="molecule type" value="Genomic_DNA"/>
</dbReference>
<comment type="caution">
    <text evidence="1">The sequence shown here is derived from an EMBL/GenBank/DDBJ whole genome shotgun (WGS) entry which is preliminary data.</text>
</comment>
<dbReference type="Proteomes" id="UP001447188">
    <property type="component" value="Unassembled WGS sequence"/>
</dbReference>
<feature type="non-terminal residue" evidence="1">
    <location>
        <position position="109"/>
    </location>
</feature>
<keyword evidence="2" id="KW-1185">Reference proteome</keyword>
<evidence type="ECO:0000313" key="2">
    <source>
        <dbReference type="Proteomes" id="UP001447188"/>
    </source>
</evidence>
<reference evidence="1 2" key="1">
    <citation type="submission" date="2024-02" db="EMBL/GenBank/DDBJ databases">
        <title>Discinaceae phylogenomics.</title>
        <authorList>
            <person name="Dirks A.C."/>
            <person name="James T.Y."/>
        </authorList>
    </citation>
    <scope>NUCLEOTIDE SEQUENCE [LARGE SCALE GENOMIC DNA]</scope>
    <source>
        <strain evidence="1 2">ACD0624</strain>
    </source>
</reference>
<protein>
    <submittedName>
        <fullName evidence="1">Uncharacterized protein</fullName>
    </submittedName>
</protein>
<gene>
    <name evidence="1" type="ORF">Q9L58_010819</name>
</gene>